<accession>A4A143</accession>
<name>A4A143_9BACT</name>
<dbReference type="STRING" id="314230.DSM3645_06569"/>
<proteinExistence type="predicted"/>
<reference evidence="1 2" key="1">
    <citation type="submission" date="2006-02" db="EMBL/GenBank/DDBJ databases">
        <authorList>
            <person name="Amann R."/>
            <person name="Ferriera S."/>
            <person name="Johnson J."/>
            <person name="Kravitz S."/>
            <person name="Halpern A."/>
            <person name="Remington K."/>
            <person name="Beeson K."/>
            <person name="Tran B."/>
            <person name="Rogers Y.-H."/>
            <person name="Friedman R."/>
            <person name="Venter J.C."/>
        </authorList>
    </citation>
    <scope>NUCLEOTIDE SEQUENCE [LARGE SCALE GENOMIC DNA]</scope>
    <source>
        <strain evidence="1 2">DSM 3645</strain>
    </source>
</reference>
<evidence type="ECO:0000313" key="2">
    <source>
        <dbReference type="Proteomes" id="UP000004358"/>
    </source>
</evidence>
<organism evidence="1 2">
    <name type="scientific">Blastopirellula marina DSM 3645</name>
    <dbReference type="NCBI Taxonomy" id="314230"/>
    <lineage>
        <taxon>Bacteria</taxon>
        <taxon>Pseudomonadati</taxon>
        <taxon>Planctomycetota</taxon>
        <taxon>Planctomycetia</taxon>
        <taxon>Pirellulales</taxon>
        <taxon>Pirellulaceae</taxon>
        <taxon>Blastopirellula</taxon>
    </lineage>
</organism>
<dbReference type="Proteomes" id="UP000004358">
    <property type="component" value="Unassembled WGS sequence"/>
</dbReference>
<dbReference type="HOGENOM" id="CLU_2895036_0_0_0"/>
<dbReference type="EMBL" id="AANZ01000032">
    <property type="protein sequence ID" value="EAQ77503.1"/>
    <property type="molecule type" value="Genomic_DNA"/>
</dbReference>
<comment type="caution">
    <text evidence="1">The sequence shown here is derived from an EMBL/GenBank/DDBJ whole genome shotgun (WGS) entry which is preliminary data.</text>
</comment>
<evidence type="ECO:0000313" key="1">
    <source>
        <dbReference type="EMBL" id="EAQ77503.1"/>
    </source>
</evidence>
<sequence>MGVTARRAFVPRNEKTAKQSHGLLKYRVRRKLRQLIDHLECITLDAMDSAGWRALHNRVHVV</sequence>
<protein>
    <submittedName>
        <fullName evidence="1">Uncharacterized protein</fullName>
    </submittedName>
</protein>
<gene>
    <name evidence="1" type="ORF">DSM3645_06569</name>
</gene>
<dbReference type="AlphaFoldDB" id="A4A143"/>